<name>A0A4R8LTL8_9BACL</name>
<organism evidence="5 6">
    <name type="scientific">Alicyclobacillus sacchari</name>
    <dbReference type="NCBI Taxonomy" id="392010"/>
    <lineage>
        <taxon>Bacteria</taxon>
        <taxon>Bacillati</taxon>
        <taxon>Bacillota</taxon>
        <taxon>Bacilli</taxon>
        <taxon>Bacillales</taxon>
        <taxon>Alicyclobacillaceae</taxon>
        <taxon>Alicyclobacillus</taxon>
    </lineage>
</organism>
<dbReference type="Proteomes" id="UP000294581">
    <property type="component" value="Unassembled WGS sequence"/>
</dbReference>
<dbReference type="InterPro" id="IPR010016">
    <property type="entry name" value="PxpB"/>
</dbReference>
<dbReference type="Gene3D" id="2.40.100.10">
    <property type="entry name" value="Cyclophilin-like"/>
    <property type="match status" value="1"/>
</dbReference>
<evidence type="ECO:0000313" key="6">
    <source>
        <dbReference type="Proteomes" id="UP000294581"/>
    </source>
</evidence>
<dbReference type="PANTHER" id="PTHR34698">
    <property type="entry name" value="5-OXOPROLINASE SUBUNIT B"/>
    <property type="match status" value="1"/>
</dbReference>
<dbReference type="PANTHER" id="PTHR34698:SF2">
    <property type="entry name" value="5-OXOPROLINASE SUBUNIT B"/>
    <property type="match status" value="1"/>
</dbReference>
<dbReference type="SUPFAM" id="SSF50891">
    <property type="entry name" value="Cyclophilin-like"/>
    <property type="match status" value="1"/>
</dbReference>
<sequence>METGACTVIRTWDVRCAWMGDTALLLRLQDAMPSGMVRAMPVLLAIDSALRNRLAGVPGVRDCVLAYRSLAIYFDPDVIAPDELRARVDAALHDVDADCANEQGSAAIAIPVCYGGPFGPDLEEVARLLKLAPEEVVCLHTAGSYEVAMIGFAPGFPYLTGLHARIAVPRKTTPRARVAAGSVGIAGAQTGIYPFATPGGWQIIGRTPLPLFDPERRPPALLEPGMRVTFRAIDEEEYDGIRRAYT</sequence>
<dbReference type="Pfam" id="PF02682">
    <property type="entry name" value="CT_C_D"/>
    <property type="match status" value="1"/>
</dbReference>
<feature type="domain" description="Carboxyltransferase" evidence="4">
    <location>
        <begin position="14"/>
        <end position="222"/>
    </location>
</feature>
<evidence type="ECO:0000313" key="5">
    <source>
        <dbReference type="EMBL" id="TDY50125.1"/>
    </source>
</evidence>
<keyword evidence="6" id="KW-1185">Reference proteome</keyword>
<evidence type="ECO:0000256" key="1">
    <source>
        <dbReference type="ARBA" id="ARBA00022741"/>
    </source>
</evidence>
<dbReference type="SUPFAM" id="SSF160467">
    <property type="entry name" value="PH0987 N-terminal domain-like"/>
    <property type="match status" value="1"/>
</dbReference>
<dbReference type="GO" id="GO:0005524">
    <property type="term" value="F:ATP binding"/>
    <property type="evidence" value="ECO:0007669"/>
    <property type="project" value="UniProtKB-KW"/>
</dbReference>
<comment type="caution">
    <text evidence="5">The sequence shown here is derived from an EMBL/GenBank/DDBJ whole genome shotgun (WGS) entry which is preliminary data.</text>
</comment>
<evidence type="ECO:0000259" key="4">
    <source>
        <dbReference type="SMART" id="SM00796"/>
    </source>
</evidence>
<dbReference type="Gene3D" id="3.30.1360.40">
    <property type="match status" value="1"/>
</dbReference>
<gene>
    <name evidence="5" type="ORF">C7445_103170</name>
</gene>
<keyword evidence="2" id="KW-0378">Hydrolase</keyword>
<dbReference type="EMBL" id="SORF01000003">
    <property type="protein sequence ID" value="TDY50125.1"/>
    <property type="molecule type" value="Genomic_DNA"/>
</dbReference>
<dbReference type="SMART" id="SM00796">
    <property type="entry name" value="AHS1"/>
    <property type="match status" value="1"/>
</dbReference>
<protein>
    <submittedName>
        <fullName evidence="5">Inhibitor of KinA</fullName>
    </submittedName>
</protein>
<evidence type="ECO:0000256" key="3">
    <source>
        <dbReference type="ARBA" id="ARBA00022840"/>
    </source>
</evidence>
<keyword evidence="3" id="KW-0067">ATP-binding</keyword>
<dbReference type="GO" id="GO:0016787">
    <property type="term" value="F:hydrolase activity"/>
    <property type="evidence" value="ECO:0007669"/>
    <property type="project" value="UniProtKB-KW"/>
</dbReference>
<keyword evidence="1" id="KW-0547">Nucleotide-binding</keyword>
<evidence type="ECO:0000256" key="2">
    <source>
        <dbReference type="ARBA" id="ARBA00022801"/>
    </source>
</evidence>
<dbReference type="InterPro" id="IPR003833">
    <property type="entry name" value="CT_C_D"/>
</dbReference>
<dbReference type="AlphaFoldDB" id="A0A4R8LTL8"/>
<reference evidence="5 6" key="1">
    <citation type="submission" date="2019-03" db="EMBL/GenBank/DDBJ databases">
        <title>Genomic Encyclopedia of Type Strains, Phase IV (KMG-IV): sequencing the most valuable type-strain genomes for metagenomic binning, comparative biology and taxonomic classification.</title>
        <authorList>
            <person name="Goeker M."/>
        </authorList>
    </citation>
    <scope>NUCLEOTIDE SEQUENCE [LARGE SCALE GENOMIC DNA]</scope>
    <source>
        <strain evidence="5 6">DSM 17974</strain>
    </source>
</reference>
<proteinExistence type="predicted"/>
<dbReference type="NCBIfam" id="TIGR00370">
    <property type="entry name" value="5-oxoprolinase subunit PxpB"/>
    <property type="match status" value="1"/>
</dbReference>
<accession>A0A4R8LTL8</accession>
<dbReference type="InterPro" id="IPR029000">
    <property type="entry name" value="Cyclophilin-like_dom_sf"/>
</dbReference>